<accession>A0A1E3XEG6</accession>
<comment type="cofactor">
    <cofactor evidence="1 4">
        <name>pyridoxal 5'-phosphate</name>
        <dbReference type="ChEBI" id="CHEBI:597326"/>
    </cofactor>
</comment>
<evidence type="ECO:0000313" key="7">
    <source>
        <dbReference type="Proteomes" id="UP000094056"/>
    </source>
</evidence>
<evidence type="ECO:0000256" key="1">
    <source>
        <dbReference type="ARBA" id="ARBA00001933"/>
    </source>
</evidence>
<protein>
    <submittedName>
        <fullName evidence="6">Cysteine desulfurase</fullName>
    </submittedName>
</protein>
<keyword evidence="2" id="KW-0663">Pyridoxal phosphate</keyword>
<dbReference type="PANTHER" id="PTHR43586">
    <property type="entry name" value="CYSTEINE DESULFURASE"/>
    <property type="match status" value="1"/>
</dbReference>
<sequence>MKDDIIYLDNASTSFPKPETVYSETDTFLRKWGVNIGRGENRLEYEAASRVLESRRKIARFFGIKDYRRLVFTCNATLALNLALKGGLKESDHILVGPMQHNSVMRPLHALTETVSTGELRYDGDGLLDLNSLEEQITPQTKMVVINHASNVNGVIQPLRAIGRICREKDLILLVDASQSSGSIPLDVEECNIDLLAFTGHKGLLGPLGVGGLYVGERILLNPIIEGVQALLLN</sequence>
<feature type="domain" description="Aminotransferase class V" evidence="5">
    <location>
        <begin position="6"/>
        <end position="219"/>
    </location>
</feature>
<dbReference type="Gene3D" id="3.40.640.10">
    <property type="entry name" value="Type I PLP-dependent aspartate aminotransferase-like (Major domain)"/>
    <property type="match status" value="1"/>
</dbReference>
<evidence type="ECO:0000256" key="3">
    <source>
        <dbReference type="RuleBase" id="RU004075"/>
    </source>
</evidence>
<evidence type="ECO:0000313" key="6">
    <source>
        <dbReference type="EMBL" id="ODS34026.1"/>
    </source>
</evidence>
<dbReference type="InterPro" id="IPR015424">
    <property type="entry name" value="PyrdxlP-dep_Trfase"/>
</dbReference>
<organism evidence="6 7">
    <name type="scientific">Candidatus Scalindua rubra</name>
    <dbReference type="NCBI Taxonomy" id="1872076"/>
    <lineage>
        <taxon>Bacteria</taxon>
        <taxon>Pseudomonadati</taxon>
        <taxon>Planctomycetota</taxon>
        <taxon>Candidatus Brocadiia</taxon>
        <taxon>Candidatus Brocadiales</taxon>
        <taxon>Candidatus Scalinduaceae</taxon>
        <taxon>Candidatus Scalindua</taxon>
    </lineage>
</organism>
<proteinExistence type="inferred from homology"/>
<dbReference type="PANTHER" id="PTHR43586:SF4">
    <property type="entry name" value="ISOPENICILLIN N EPIMERASE"/>
    <property type="match status" value="1"/>
</dbReference>
<evidence type="ECO:0000256" key="4">
    <source>
        <dbReference type="RuleBase" id="RU004504"/>
    </source>
</evidence>
<dbReference type="InterPro" id="IPR020578">
    <property type="entry name" value="Aminotrans_V_PyrdxlP_BS"/>
</dbReference>
<comment type="caution">
    <text evidence="6">The sequence shown here is derived from an EMBL/GenBank/DDBJ whole genome shotgun (WGS) entry which is preliminary data.</text>
</comment>
<dbReference type="Pfam" id="PF00266">
    <property type="entry name" value="Aminotran_5"/>
    <property type="match status" value="1"/>
</dbReference>
<dbReference type="Gene3D" id="3.90.1150.10">
    <property type="entry name" value="Aspartate Aminotransferase, domain 1"/>
    <property type="match status" value="1"/>
</dbReference>
<dbReference type="InterPro" id="IPR000192">
    <property type="entry name" value="Aminotrans_V_dom"/>
</dbReference>
<dbReference type="InterPro" id="IPR015421">
    <property type="entry name" value="PyrdxlP-dep_Trfase_major"/>
</dbReference>
<dbReference type="Proteomes" id="UP000094056">
    <property type="component" value="Unassembled WGS sequence"/>
</dbReference>
<dbReference type="SUPFAM" id="SSF53383">
    <property type="entry name" value="PLP-dependent transferases"/>
    <property type="match status" value="1"/>
</dbReference>
<dbReference type="InterPro" id="IPR015422">
    <property type="entry name" value="PyrdxlP-dep_Trfase_small"/>
</dbReference>
<dbReference type="PATRIC" id="fig|1872076.5.peg.928"/>
<reference evidence="6 7" key="1">
    <citation type="submission" date="2016-07" db="EMBL/GenBank/DDBJ databases">
        <title>Draft genome of Scalindua rubra, obtained from a brine-seawater interface in the Red Sea, sheds light on salt adaptation in anammox bacteria.</title>
        <authorList>
            <person name="Speth D.R."/>
            <person name="Lagkouvardos I."/>
            <person name="Wang Y."/>
            <person name="Qian P.-Y."/>
            <person name="Dutilh B.E."/>
            <person name="Jetten M.S."/>
        </authorList>
    </citation>
    <scope>NUCLEOTIDE SEQUENCE [LARGE SCALE GENOMIC DNA]</scope>
    <source>
        <strain evidence="6">BSI-1</strain>
    </source>
</reference>
<evidence type="ECO:0000259" key="5">
    <source>
        <dbReference type="Pfam" id="PF00266"/>
    </source>
</evidence>
<name>A0A1E3XEG6_9BACT</name>
<gene>
    <name evidence="6" type="ORF">SCARUB_00799</name>
</gene>
<evidence type="ECO:0000256" key="2">
    <source>
        <dbReference type="ARBA" id="ARBA00022898"/>
    </source>
</evidence>
<dbReference type="AlphaFoldDB" id="A0A1E3XEG6"/>
<dbReference type="EMBL" id="MAYW01000014">
    <property type="protein sequence ID" value="ODS34026.1"/>
    <property type="molecule type" value="Genomic_DNA"/>
</dbReference>
<dbReference type="PROSITE" id="PS00595">
    <property type="entry name" value="AA_TRANSFER_CLASS_5"/>
    <property type="match status" value="1"/>
</dbReference>
<comment type="similarity">
    <text evidence="3">Belongs to the class-V pyridoxal-phosphate-dependent aminotransferase family.</text>
</comment>